<dbReference type="AlphaFoldDB" id="A0A9X2J9K1"/>
<comment type="caution">
    <text evidence="1">The sequence shown here is derived from an EMBL/GenBank/DDBJ whole genome shotgun (WGS) entry which is preliminary data.</text>
</comment>
<evidence type="ECO:0000313" key="1">
    <source>
        <dbReference type="EMBL" id="MCO1336721.1"/>
    </source>
</evidence>
<protein>
    <submittedName>
        <fullName evidence="1">Uncharacterized protein</fullName>
    </submittedName>
</protein>
<organism evidence="1 2">
    <name type="scientific">Microbulbifer okhotskensis</name>
    <dbReference type="NCBI Taxonomy" id="2926617"/>
    <lineage>
        <taxon>Bacteria</taxon>
        <taxon>Pseudomonadati</taxon>
        <taxon>Pseudomonadota</taxon>
        <taxon>Gammaproteobacteria</taxon>
        <taxon>Cellvibrionales</taxon>
        <taxon>Microbulbiferaceae</taxon>
        <taxon>Microbulbifer</taxon>
    </lineage>
</organism>
<keyword evidence="2" id="KW-1185">Reference proteome</keyword>
<accession>A0A9X2J9K1</accession>
<reference evidence="1" key="1">
    <citation type="journal article" date="2022" name="Arch. Microbiol.">
        <title>Microbulbifer okhotskensis sp. nov., isolated from a deep bottom sediment of the Okhotsk Sea.</title>
        <authorList>
            <person name="Romanenko L."/>
            <person name="Kurilenko V."/>
            <person name="Otstavnykh N."/>
            <person name="Velansky P."/>
            <person name="Isaeva M."/>
            <person name="Mikhailov V."/>
        </authorList>
    </citation>
    <scope>NUCLEOTIDE SEQUENCE</scope>
    <source>
        <strain evidence="1">OS29</strain>
    </source>
</reference>
<proteinExistence type="predicted"/>
<dbReference type="EMBL" id="JALBWM010000182">
    <property type="protein sequence ID" value="MCO1336721.1"/>
    <property type="molecule type" value="Genomic_DNA"/>
</dbReference>
<dbReference type="RefSeq" id="WP_252472594.1">
    <property type="nucleotide sequence ID" value="NZ_JALBWM010000182.1"/>
</dbReference>
<gene>
    <name evidence="1" type="ORF">MO867_20550</name>
</gene>
<sequence length="70" mass="8168">MSGKNSFDYRKVRYQSLKKNTQRLGLLAGLNNLLIDKNIYRPRLSMPEICEIQLYIREKPGDSYGSLMND</sequence>
<evidence type="ECO:0000313" key="2">
    <source>
        <dbReference type="Proteomes" id="UP001139028"/>
    </source>
</evidence>
<name>A0A9X2J9K1_9GAMM</name>
<dbReference type="Proteomes" id="UP001139028">
    <property type="component" value="Unassembled WGS sequence"/>
</dbReference>